<dbReference type="InterPro" id="IPR027359">
    <property type="entry name" value="Volt_channel_dom_sf"/>
</dbReference>
<keyword evidence="8 13" id="KW-1133">Transmembrane helix</keyword>
<dbReference type="Gene3D" id="3.30.710.10">
    <property type="entry name" value="Potassium Channel Kv1.1, Chain A"/>
    <property type="match status" value="1"/>
</dbReference>
<keyword evidence="3" id="KW-0633">Potassium transport</keyword>
<proteinExistence type="predicted"/>
<dbReference type="GeneID" id="100214532"/>
<evidence type="ECO:0000256" key="12">
    <source>
        <dbReference type="SAM" id="MobiDB-lite"/>
    </source>
</evidence>
<feature type="transmembrane region" description="Helical" evidence="13">
    <location>
        <begin position="436"/>
        <end position="456"/>
    </location>
</feature>
<keyword evidence="15" id="KW-1185">Reference proteome</keyword>
<dbReference type="InterPro" id="IPR011333">
    <property type="entry name" value="SKP1/BTB/POZ_sf"/>
</dbReference>
<evidence type="ECO:0000256" key="1">
    <source>
        <dbReference type="ARBA" id="ARBA00004141"/>
    </source>
</evidence>
<keyword evidence="4 13" id="KW-0812">Transmembrane</keyword>
<evidence type="ECO:0000256" key="9">
    <source>
        <dbReference type="ARBA" id="ARBA00023065"/>
    </source>
</evidence>
<evidence type="ECO:0000256" key="13">
    <source>
        <dbReference type="SAM" id="Phobius"/>
    </source>
</evidence>
<dbReference type="PRINTS" id="PR01491">
    <property type="entry name" value="KVCHANNEL"/>
</dbReference>
<keyword evidence="2" id="KW-0813">Transport</keyword>
<dbReference type="InterPro" id="IPR003131">
    <property type="entry name" value="T1-type_BTB"/>
</dbReference>
<evidence type="ECO:0000313" key="16">
    <source>
        <dbReference type="RefSeq" id="XP_065655599.1"/>
    </source>
</evidence>
<feature type="compositionally biased region" description="Polar residues" evidence="12">
    <location>
        <begin position="568"/>
        <end position="578"/>
    </location>
</feature>
<evidence type="ECO:0000313" key="17">
    <source>
        <dbReference type="RefSeq" id="XP_065655600.1"/>
    </source>
</evidence>
<accession>A0ABM4C224</accession>
<name>A0ABM4C224_HYDVU</name>
<evidence type="ECO:0000256" key="8">
    <source>
        <dbReference type="ARBA" id="ARBA00022989"/>
    </source>
</evidence>
<evidence type="ECO:0000256" key="2">
    <source>
        <dbReference type="ARBA" id="ARBA00022448"/>
    </source>
</evidence>
<dbReference type="PANTHER" id="PTHR11537:SF113">
    <property type="entry name" value="POTASSIUM VOLTAGE-GATED CHANNEL PROTEIN SHAKER"/>
    <property type="match status" value="1"/>
</dbReference>
<feature type="domain" description="BTB" evidence="14">
    <location>
        <begin position="158"/>
        <end position="256"/>
    </location>
</feature>
<keyword evidence="11 16" id="KW-0407">Ion channel</keyword>
<comment type="subcellular location">
    <subcellularLocation>
        <location evidence="1">Membrane</location>
        <topology evidence="1">Multi-pass membrane protein</topology>
    </subcellularLocation>
</comment>
<evidence type="ECO:0000256" key="6">
    <source>
        <dbReference type="ARBA" id="ARBA00022882"/>
    </source>
</evidence>
<evidence type="ECO:0000313" key="15">
    <source>
        <dbReference type="Proteomes" id="UP001652625"/>
    </source>
</evidence>
<keyword evidence="5" id="KW-0631">Potassium channel</keyword>
<dbReference type="Proteomes" id="UP001652625">
    <property type="component" value="Chromosome 06"/>
</dbReference>
<dbReference type="RefSeq" id="XP_065655599.1">
    <property type="nucleotide sequence ID" value="XM_065799527.1"/>
</dbReference>
<gene>
    <name evidence="16 17" type="primary">LOC100214532</name>
</gene>
<dbReference type="RefSeq" id="XP_065655600.1">
    <property type="nucleotide sequence ID" value="XM_065799528.1"/>
</dbReference>
<sequence>MKRYKNICFGQHVIGEIFFLIKEWRSIKKNCTVKKKNLTKDKRTKEVCIIVEFGMITVDACVSSNQNNESSSIPLLTSTRLNRLLKEPDHKNINCSTKNLTQNLETRESNLKNCCIPLLRKSKYLNCCCILRNGLNKMSPSDSPKIDPIITDCQIDRRRVCVNIAGKKYETFESTLAKYPETLLALPQRELFFDSLNGEYFFDRNRKAFGAILTYCQTGVLVKPPNLDDRIFAAELRFFGFEAESEAHLPNVLNHSENTLYPTNSYLKYIWELFEAPDTSLGARLISLFSMSVIVLSIVMFCIETLPDFKKPVYTNDPLTGNSSISSFETKDEYEAAFFAIECACIAWFSTEYLLRLISSPRKFLFLRQPLNIIDIIAILPFYITVSLRNANANVASLSILRVLRLIRVFRIFKLSRYSKGLKILGYTFKASLQELALLVFFLAIGVVLFSSAAYFCEEREKNTQFQSIIHGFWWAIVTMTTVGYGDITPTTLGGKIVGSLCVLVGVLTIAFPVPVIVNNFTYYYTLEQDTPEPLDEDYLETPLGNNRNIYSSFASIVTESNYQIVPSNNDSKQNKMSLRQPFKTESFKANGPTQTKVRSDSCSEIEYHLESPV</sequence>
<dbReference type="Gene3D" id="1.10.287.70">
    <property type="match status" value="1"/>
</dbReference>
<dbReference type="SUPFAM" id="SSF54695">
    <property type="entry name" value="POZ domain"/>
    <property type="match status" value="1"/>
</dbReference>
<keyword evidence="9" id="KW-0406">Ion transport</keyword>
<dbReference type="PANTHER" id="PTHR11537">
    <property type="entry name" value="VOLTAGE-GATED POTASSIUM CHANNEL"/>
    <property type="match status" value="1"/>
</dbReference>
<keyword evidence="10 13" id="KW-0472">Membrane</keyword>
<protein>
    <submittedName>
        <fullName evidence="16 17">Shaker-related potassium channel tsha2 isoform X3</fullName>
    </submittedName>
</protein>
<dbReference type="Gene3D" id="1.20.120.350">
    <property type="entry name" value="Voltage-gated potassium channels. Chain C"/>
    <property type="match status" value="1"/>
</dbReference>
<dbReference type="GO" id="GO:0034220">
    <property type="term" value="P:monoatomic ion transmembrane transport"/>
    <property type="evidence" value="ECO:0007669"/>
    <property type="project" value="UniProtKB-KW"/>
</dbReference>
<dbReference type="InterPro" id="IPR003972">
    <property type="entry name" value="K_chnl_volt-dep_Kv1"/>
</dbReference>
<dbReference type="PRINTS" id="PR00169">
    <property type="entry name" value="KCHANNEL"/>
</dbReference>
<evidence type="ECO:0000256" key="10">
    <source>
        <dbReference type="ARBA" id="ARBA00023136"/>
    </source>
</evidence>
<dbReference type="SMART" id="SM00225">
    <property type="entry name" value="BTB"/>
    <property type="match status" value="1"/>
</dbReference>
<feature type="region of interest" description="Disordered" evidence="12">
    <location>
        <begin position="568"/>
        <end position="606"/>
    </location>
</feature>
<dbReference type="InterPro" id="IPR028325">
    <property type="entry name" value="VG_K_chnl"/>
</dbReference>
<keyword evidence="6" id="KW-0851">Voltage-gated channel</keyword>
<dbReference type="InterPro" id="IPR000210">
    <property type="entry name" value="BTB/POZ_dom"/>
</dbReference>
<dbReference type="Pfam" id="PF00520">
    <property type="entry name" value="Ion_trans"/>
    <property type="match status" value="1"/>
</dbReference>
<feature type="transmembrane region" description="Helical" evidence="13">
    <location>
        <begin position="285"/>
        <end position="306"/>
    </location>
</feature>
<reference evidence="16 17" key="1">
    <citation type="submission" date="2025-05" db="UniProtKB">
        <authorList>
            <consortium name="RefSeq"/>
        </authorList>
    </citation>
    <scope>IDENTIFICATION</scope>
</reference>
<dbReference type="InterPro" id="IPR005821">
    <property type="entry name" value="Ion_trans_dom"/>
</dbReference>
<dbReference type="SUPFAM" id="SSF81324">
    <property type="entry name" value="Voltage-gated potassium channels"/>
    <property type="match status" value="1"/>
</dbReference>
<evidence type="ECO:0000256" key="7">
    <source>
        <dbReference type="ARBA" id="ARBA00022958"/>
    </source>
</evidence>
<evidence type="ECO:0000259" key="14">
    <source>
        <dbReference type="SMART" id="SM00225"/>
    </source>
</evidence>
<feature type="transmembrane region" description="Helical" evidence="13">
    <location>
        <begin position="370"/>
        <end position="389"/>
    </location>
</feature>
<evidence type="ECO:0000256" key="4">
    <source>
        <dbReference type="ARBA" id="ARBA00022692"/>
    </source>
</evidence>
<feature type="transmembrane region" description="Helical" evidence="13">
    <location>
        <begin position="497"/>
        <end position="518"/>
    </location>
</feature>
<evidence type="ECO:0000256" key="5">
    <source>
        <dbReference type="ARBA" id="ARBA00022826"/>
    </source>
</evidence>
<feature type="transmembrane region" description="Helical" evidence="13">
    <location>
        <begin position="468"/>
        <end position="485"/>
    </location>
</feature>
<dbReference type="PRINTS" id="PR01496">
    <property type="entry name" value="SHAKERCHANEL"/>
</dbReference>
<feature type="transmembrane region" description="Helical" evidence="13">
    <location>
        <begin position="336"/>
        <end position="358"/>
    </location>
</feature>
<dbReference type="Pfam" id="PF02214">
    <property type="entry name" value="BTB_2"/>
    <property type="match status" value="1"/>
</dbReference>
<evidence type="ECO:0000256" key="3">
    <source>
        <dbReference type="ARBA" id="ARBA00022538"/>
    </source>
</evidence>
<evidence type="ECO:0000256" key="11">
    <source>
        <dbReference type="ARBA" id="ARBA00023303"/>
    </source>
</evidence>
<dbReference type="InterPro" id="IPR003968">
    <property type="entry name" value="K_chnl_volt-dep_Kv"/>
</dbReference>
<organism evidence="15 17">
    <name type="scientific">Hydra vulgaris</name>
    <name type="common">Hydra</name>
    <name type="synonym">Hydra attenuata</name>
    <dbReference type="NCBI Taxonomy" id="6087"/>
    <lineage>
        <taxon>Eukaryota</taxon>
        <taxon>Metazoa</taxon>
        <taxon>Cnidaria</taxon>
        <taxon>Hydrozoa</taxon>
        <taxon>Hydroidolina</taxon>
        <taxon>Anthoathecata</taxon>
        <taxon>Aplanulata</taxon>
        <taxon>Hydridae</taxon>
        <taxon>Hydra</taxon>
    </lineage>
</organism>
<keyword evidence="7" id="KW-0630">Potassium</keyword>